<dbReference type="AlphaFoldDB" id="A0A4S8J7U5"/>
<organism evidence="13 14">
    <name type="scientific">Musa balbisiana</name>
    <name type="common">Banana</name>
    <dbReference type="NCBI Taxonomy" id="52838"/>
    <lineage>
        <taxon>Eukaryota</taxon>
        <taxon>Viridiplantae</taxon>
        <taxon>Streptophyta</taxon>
        <taxon>Embryophyta</taxon>
        <taxon>Tracheophyta</taxon>
        <taxon>Spermatophyta</taxon>
        <taxon>Magnoliopsida</taxon>
        <taxon>Liliopsida</taxon>
        <taxon>Zingiberales</taxon>
        <taxon>Musaceae</taxon>
        <taxon>Musa</taxon>
    </lineage>
</organism>
<comment type="subunit">
    <text evidence="2">Homotrimer.</text>
</comment>
<evidence type="ECO:0000313" key="13">
    <source>
        <dbReference type="EMBL" id="THU57667.1"/>
    </source>
</evidence>
<comment type="similarity">
    <text evidence="9">Belongs to the HSF family.</text>
</comment>
<evidence type="ECO:0000256" key="5">
    <source>
        <dbReference type="ARBA" id="ARBA00023016"/>
    </source>
</evidence>
<evidence type="ECO:0000313" key="14">
    <source>
        <dbReference type="Proteomes" id="UP000317650"/>
    </source>
</evidence>
<dbReference type="SUPFAM" id="SSF46785">
    <property type="entry name" value="Winged helix' DNA-binding domain"/>
    <property type="match status" value="1"/>
</dbReference>
<sequence length="311" mass="34870">MEKCGGDGVAVAATATAGAIAGMNGSAPPPFLSKTYDMVDDLATDAIVSWGAGNNSFVVWNTPDFARHLLPKYFKHSNFSSFVRQLNTYGFKKVDPDRWEFANEGFLRGQKQLLKTINRRKPCQSHARSQPEQTHPPQNSSVAACVEVGKFGLEEDIEGLKRDKNVLKQELGRLRQQQLAADDQLEAFVKRLQGMEQRQQQMTSFLAKAMRNPAFFTQFLQQSDSNLRIHGVNKKRRLPNQGGTSDGRIVKYQSLINEAAKAMLRQILKMNTSPRIESSANSDDLLRENFQALYEAFESTSRVTLSESIHL</sequence>
<dbReference type="PRINTS" id="PR00056">
    <property type="entry name" value="HSFDOMAIN"/>
</dbReference>
<evidence type="ECO:0000256" key="6">
    <source>
        <dbReference type="ARBA" id="ARBA00023125"/>
    </source>
</evidence>
<dbReference type="GO" id="GO:0005634">
    <property type="term" value="C:nucleus"/>
    <property type="evidence" value="ECO:0007669"/>
    <property type="project" value="UniProtKB-SubCell"/>
</dbReference>
<evidence type="ECO:0000256" key="8">
    <source>
        <dbReference type="ARBA" id="ARBA00023242"/>
    </source>
</evidence>
<keyword evidence="14" id="KW-1185">Reference proteome</keyword>
<keyword evidence="8" id="KW-0539">Nucleus</keyword>
<dbReference type="Pfam" id="PF00447">
    <property type="entry name" value="HSF_DNA-bind"/>
    <property type="match status" value="1"/>
</dbReference>
<dbReference type="GO" id="GO:0003700">
    <property type="term" value="F:DNA-binding transcription factor activity"/>
    <property type="evidence" value="ECO:0007669"/>
    <property type="project" value="InterPro"/>
</dbReference>
<dbReference type="Gene3D" id="1.10.10.10">
    <property type="entry name" value="Winged helix-like DNA-binding domain superfamily/Winged helix DNA-binding domain"/>
    <property type="match status" value="1"/>
</dbReference>
<name>A0A4S8J7U5_MUSBA</name>
<protein>
    <recommendedName>
        <fullName evidence="12">HSF-type DNA-binding domain-containing protein</fullName>
    </recommendedName>
</protein>
<keyword evidence="5" id="KW-0346">Stress response</keyword>
<gene>
    <name evidence="13" type="ORF">C4D60_Mb03t05930</name>
</gene>
<dbReference type="PANTHER" id="PTHR10015:SF427">
    <property type="entry name" value="HEAT SHOCK FACTOR PROTEIN"/>
    <property type="match status" value="1"/>
</dbReference>
<keyword evidence="10" id="KW-0175">Coiled coil</keyword>
<evidence type="ECO:0000256" key="4">
    <source>
        <dbReference type="ARBA" id="ARBA00023015"/>
    </source>
</evidence>
<evidence type="ECO:0000256" key="1">
    <source>
        <dbReference type="ARBA" id="ARBA00004123"/>
    </source>
</evidence>
<evidence type="ECO:0000256" key="10">
    <source>
        <dbReference type="SAM" id="Coils"/>
    </source>
</evidence>
<accession>A0A4S8J7U5</accession>
<dbReference type="InterPro" id="IPR000232">
    <property type="entry name" value="HSF_DNA-bd"/>
</dbReference>
<comment type="caution">
    <text evidence="13">The sequence shown here is derived from an EMBL/GenBank/DDBJ whole genome shotgun (WGS) entry which is preliminary data.</text>
</comment>
<evidence type="ECO:0000256" key="2">
    <source>
        <dbReference type="ARBA" id="ARBA00011233"/>
    </source>
</evidence>
<keyword evidence="3" id="KW-0597">Phosphoprotein</keyword>
<keyword evidence="6" id="KW-0238">DNA-binding</keyword>
<evidence type="ECO:0000256" key="9">
    <source>
        <dbReference type="RuleBase" id="RU004020"/>
    </source>
</evidence>
<comment type="subcellular location">
    <subcellularLocation>
        <location evidence="1">Nucleus</location>
    </subcellularLocation>
</comment>
<feature type="compositionally biased region" description="Polar residues" evidence="11">
    <location>
        <begin position="126"/>
        <end position="141"/>
    </location>
</feature>
<dbReference type="GO" id="GO:0034605">
    <property type="term" value="P:cellular response to heat"/>
    <property type="evidence" value="ECO:0007669"/>
    <property type="project" value="TreeGrafter"/>
</dbReference>
<feature type="domain" description="HSF-type DNA-binding" evidence="12">
    <location>
        <begin position="70"/>
        <end position="94"/>
    </location>
</feature>
<evidence type="ECO:0000256" key="3">
    <source>
        <dbReference type="ARBA" id="ARBA00022553"/>
    </source>
</evidence>
<dbReference type="PROSITE" id="PS00434">
    <property type="entry name" value="HSF_DOMAIN"/>
    <property type="match status" value="1"/>
</dbReference>
<reference evidence="13 14" key="1">
    <citation type="journal article" date="2019" name="Nat. Plants">
        <title>Genome sequencing of Musa balbisiana reveals subgenome evolution and function divergence in polyploid bananas.</title>
        <authorList>
            <person name="Yao X."/>
        </authorList>
    </citation>
    <scope>NUCLEOTIDE SEQUENCE [LARGE SCALE GENOMIC DNA]</scope>
    <source>
        <strain evidence="14">cv. DH-PKW</strain>
        <tissue evidence="13">Leaves</tissue>
    </source>
</reference>
<dbReference type="GO" id="GO:0006357">
    <property type="term" value="P:regulation of transcription by RNA polymerase II"/>
    <property type="evidence" value="ECO:0007669"/>
    <property type="project" value="TreeGrafter"/>
</dbReference>
<keyword evidence="7" id="KW-0804">Transcription</keyword>
<feature type="region of interest" description="Disordered" evidence="11">
    <location>
        <begin position="120"/>
        <end position="141"/>
    </location>
</feature>
<dbReference type="InterPro" id="IPR036388">
    <property type="entry name" value="WH-like_DNA-bd_sf"/>
</dbReference>
<dbReference type="InterPro" id="IPR036390">
    <property type="entry name" value="WH_DNA-bd_sf"/>
</dbReference>
<proteinExistence type="inferred from homology"/>
<dbReference type="Proteomes" id="UP000317650">
    <property type="component" value="Chromosome 3"/>
</dbReference>
<evidence type="ECO:0000259" key="12">
    <source>
        <dbReference type="PROSITE" id="PS00434"/>
    </source>
</evidence>
<dbReference type="EMBL" id="PYDT01000006">
    <property type="protein sequence ID" value="THU57667.1"/>
    <property type="molecule type" value="Genomic_DNA"/>
</dbReference>
<dbReference type="SMART" id="SM00415">
    <property type="entry name" value="HSF"/>
    <property type="match status" value="1"/>
</dbReference>
<dbReference type="STRING" id="52838.A0A4S8J7U5"/>
<dbReference type="PANTHER" id="PTHR10015">
    <property type="entry name" value="HEAT SHOCK TRANSCRIPTION FACTOR"/>
    <property type="match status" value="1"/>
</dbReference>
<dbReference type="FunFam" id="1.10.10.10:FF:000057">
    <property type="entry name" value="Heat shock transcription factor 1"/>
    <property type="match status" value="1"/>
</dbReference>
<feature type="coiled-coil region" evidence="10">
    <location>
        <begin position="150"/>
        <end position="177"/>
    </location>
</feature>
<dbReference type="GO" id="GO:0000978">
    <property type="term" value="F:RNA polymerase II cis-regulatory region sequence-specific DNA binding"/>
    <property type="evidence" value="ECO:0007669"/>
    <property type="project" value="TreeGrafter"/>
</dbReference>
<evidence type="ECO:0000256" key="11">
    <source>
        <dbReference type="SAM" id="MobiDB-lite"/>
    </source>
</evidence>
<evidence type="ECO:0000256" key="7">
    <source>
        <dbReference type="ARBA" id="ARBA00023163"/>
    </source>
</evidence>
<keyword evidence="4" id="KW-0805">Transcription regulation</keyword>